<dbReference type="PANTHER" id="PTHR30193:SF37">
    <property type="entry name" value="INNER MEMBRANE ABC TRANSPORTER PERMEASE PROTEIN YCJO"/>
    <property type="match status" value="1"/>
</dbReference>
<feature type="domain" description="ABC transmembrane type-1" evidence="8">
    <location>
        <begin position="72"/>
        <end position="283"/>
    </location>
</feature>
<sequence>MKKKNKALKNTMSFLVFAGPAVLVFFAVILVAFFNGIQLTFTDWNGLSDSYQYIGLTNYANALSDTAFWDSLGRTFKYVVCVVAFTNIIAFLIAFFLTRGYKGQGIFRVAFFTPNLIGGVVLGIVWKFVFSQVFTQIGSKYGMALFKNNWLSTPDSAFIALVVVAVWQLAGYLMLIYMAGIISLPKEVQEAARLDGAVGWKNIRHIVIPLIMPSVTIAVFMSIKTAFMAYDVNLALTNGGPFQSTELVAMRVYNEAFQAENYGVGQTEALILFAIVAVISIIQVILTKSKEVEA</sequence>
<dbReference type="PROSITE" id="PS50928">
    <property type="entry name" value="ABC_TM1"/>
    <property type="match status" value="1"/>
</dbReference>
<dbReference type="GO" id="GO:0055085">
    <property type="term" value="P:transmembrane transport"/>
    <property type="evidence" value="ECO:0007669"/>
    <property type="project" value="InterPro"/>
</dbReference>
<feature type="transmembrane region" description="Helical" evidence="7">
    <location>
        <begin position="157"/>
        <end position="185"/>
    </location>
</feature>
<feature type="transmembrane region" description="Helical" evidence="7">
    <location>
        <begin position="12"/>
        <end position="34"/>
    </location>
</feature>
<comment type="similarity">
    <text evidence="7">Belongs to the binding-protein-dependent transport system permease family.</text>
</comment>
<proteinExistence type="inferred from homology"/>
<keyword evidence="4 7" id="KW-0812">Transmembrane</keyword>
<gene>
    <name evidence="9" type="ORF">IAB26_04075</name>
</gene>
<evidence type="ECO:0000256" key="2">
    <source>
        <dbReference type="ARBA" id="ARBA00022448"/>
    </source>
</evidence>
<feature type="transmembrane region" description="Helical" evidence="7">
    <location>
        <begin position="206"/>
        <end position="230"/>
    </location>
</feature>
<dbReference type="Proteomes" id="UP000886886">
    <property type="component" value="Unassembled WGS sequence"/>
</dbReference>
<dbReference type="CDD" id="cd06261">
    <property type="entry name" value="TM_PBP2"/>
    <property type="match status" value="1"/>
</dbReference>
<name>A0A9D1D033_9FIRM</name>
<protein>
    <submittedName>
        <fullName evidence="9">Sugar ABC transporter permease</fullName>
    </submittedName>
</protein>
<keyword evidence="6 7" id="KW-0472">Membrane</keyword>
<evidence type="ECO:0000313" key="9">
    <source>
        <dbReference type="EMBL" id="HIQ95720.1"/>
    </source>
</evidence>
<dbReference type="GO" id="GO:0005886">
    <property type="term" value="C:plasma membrane"/>
    <property type="evidence" value="ECO:0007669"/>
    <property type="project" value="UniProtKB-SubCell"/>
</dbReference>
<keyword evidence="5 7" id="KW-1133">Transmembrane helix</keyword>
<dbReference type="PANTHER" id="PTHR30193">
    <property type="entry name" value="ABC TRANSPORTER PERMEASE PROTEIN"/>
    <property type="match status" value="1"/>
</dbReference>
<feature type="transmembrane region" description="Helical" evidence="7">
    <location>
        <begin position="109"/>
        <end position="129"/>
    </location>
</feature>
<keyword evidence="3" id="KW-1003">Cell membrane</keyword>
<evidence type="ECO:0000256" key="4">
    <source>
        <dbReference type="ARBA" id="ARBA00022692"/>
    </source>
</evidence>
<evidence type="ECO:0000313" key="10">
    <source>
        <dbReference type="Proteomes" id="UP000886886"/>
    </source>
</evidence>
<dbReference type="Gene3D" id="1.10.3720.10">
    <property type="entry name" value="MetI-like"/>
    <property type="match status" value="1"/>
</dbReference>
<evidence type="ECO:0000256" key="3">
    <source>
        <dbReference type="ARBA" id="ARBA00022475"/>
    </source>
</evidence>
<dbReference type="SUPFAM" id="SSF161098">
    <property type="entry name" value="MetI-like"/>
    <property type="match status" value="1"/>
</dbReference>
<dbReference type="Pfam" id="PF00528">
    <property type="entry name" value="BPD_transp_1"/>
    <property type="match status" value="1"/>
</dbReference>
<comment type="caution">
    <text evidence="9">The sequence shown here is derived from an EMBL/GenBank/DDBJ whole genome shotgun (WGS) entry which is preliminary data.</text>
</comment>
<dbReference type="InterPro" id="IPR051393">
    <property type="entry name" value="ABC_transporter_permease"/>
</dbReference>
<reference evidence="9" key="2">
    <citation type="journal article" date="2021" name="PeerJ">
        <title>Extensive microbial diversity within the chicken gut microbiome revealed by metagenomics and culture.</title>
        <authorList>
            <person name="Gilroy R."/>
            <person name="Ravi A."/>
            <person name="Getino M."/>
            <person name="Pursley I."/>
            <person name="Horton D.L."/>
            <person name="Alikhan N.F."/>
            <person name="Baker D."/>
            <person name="Gharbi K."/>
            <person name="Hall N."/>
            <person name="Watson M."/>
            <person name="Adriaenssens E.M."/>
            <person name="Foster-Nyarko E."/>
            <person name="Jarju S."/>
            <person name="Secka A."/>
            <person name="Antonio M."/>
            <person name="Oren A."/>
            <person name="Chaudhuri R.R."/>
            <person name="La Ragione R."/>
            <person name="Hildebrand F."/>
            <person name="Pallen M.J."/>
        </authorList>
    </citation>
    <scope>NUCLEOTIDE SEQUENCE</scope>
    <source>
        <strain evidence="9">ChiSjej3B21-11622</strain>
    </source>
</reference>
<dbReference type="EMBL" id="DVFT01000056">
    <property type="protein sequence ID" value="HIQ95720.1"/>
    <property type="molecule type" value="Genomic_DNA"/>
</dbReference>
<evidence type="ECO:0000256" key="1">
    <source>
        <dbReference type="ARBA" id="ARBA00004651"/>
    </source>
</evidence>
<feature type="transmembrane region" description="Helical" evidence="7">
    <location>
        <begin position="76"/>
        <end position="97"/>
    </location>
</feature>
<dbReference type="InterPro" id="IPR000515">
    <property type="entry name" value="MetI-like"/>
</dbReference>
<evidence type="ECO:0000259" key="8">
    <source>
        <dbReference type="PROSITE" id="PS50928"/>
    </source>
</evidence>
<keyword evidence="2 7" id="KW-0813">Transport</keyword>
<comment type="subcellular location">
    <subcellularLocation>
        <location evidence="1 7">Cell membrane</location>
        <topology evidence="1 7">Multi-pass membrane protein</topology>
    </subcellularLocation>
</comment>
<organism evidence="9 10">
    <name type="scientific">Candidatus Limivivens merdigallinarum</name>
    <dbReference type="NCBI Taxonomy" id="2840859"/>
    <lineage>
        <taxon>Bacteria</taxon>
        <taxon>Bacillati</taxon>
        <taxon>Bacillota</taxon>
        <taxon>Clostridia</taxon>
        <taxon>Lachnospirales</taxon>
        <taxon>Lachnospiraceae</taxon>
        <taxon>Lachnospiraceae incertae sedis</taxon>
        <taxon>Candidatus Limivivens</taxon>
    </lineage>
</organism>
<evidence type="ECO:0000256" key="7">
    <source>
        <dbReference type="RuleBase" id="RU363032"/>
    </source>
</evidence>
<reference evidence="9" key="1">
    <citation type="submission" date="2020-10" db="EMBL/GenBank/DDBJ databases">
        <authorList>
            <person name="Gilroy R."/>
        </authorList>
    </citation>
    <scope>NUCLEOTIDE SEQUENCE</scope>
    <source>
        <strain evidence="9">ChiSjej3B21-11622</strain>
    </source>
</reference>
<accession>A0A9D1D033</accession>
<dbReference type="InterPro" id="IPR035906">
    <property type="entry name" value="MetI-like_sf"/>
</dbReference>
<dbReference type="AlphaFoldDB" id="A0A9D1D033"/>
<evidence type="ECO:0000256" key="5">
    <source>
        <dbReference type="ARBA" id="ARBA00022989"/>
    </source>
</evidence>
<feature type="transmembrane region" description="Helical" evidence="7">
    <location>
        <begin position="269"/>
        <end position="286"/>
    </location>
</feature>
<evidence type="ECO:0000256" key="6">
    <source>
        <dbReference type="ARBA" id="ARBA00023136"/>
    </source>
</evidence>